<comment type="caution">
    <text evidence="1">The sequence shown here is derived from an EMBL/GenBank/DDBJ whole genome shotgun (WGS) entry which is preliminary data.</text>
</comment>
<sequence length="130" mass="14885">MKFISPFPLLLATVFATLVMGLLEAEKYGLKRFTKSYNASNKSYKEVHPILLQLCGDLRSSGPCADKDEAILGLMRYLELFNRDWEVPRYADYTQMVNEFKSALAAPEYDEIREGFGKSEADNPFNNRFP</sequence>
<proteinExistence type="predicted"/>
<protein>
    <submittedName>
        <fullName evidence="1">Uncharacterized protein</fullName>
    </submittedName>
</protein>
<organism evidence="1 2">
    <name type="scientific">Kickxella alabastrina</name>
    <dbReference type="NCBI Taxonomy" id="61397"/>
    <lineage>
        <taxon>Eukaryota</taxon>
        <taxon>Fungi</taxon>
        <taxon>Fungi incertae sedis</taxon>
        <taxon>Zoopagomycota</taxon>
        <taxon>Kickxellomycotina</taxon>
        <taxon>Kickxellomycetes</taxon>
        <taxon>Kickxellales</taxon>
        <taxon>Kickxellaceae</taxon>
        <taxon>Kickxella</taxon>
    </lineage>
</organism>
<keyword evidence="2" id="KW-1185">Reference proteome</keyword>
<reference evidence="1" key="1">
    <citation type="submission" date="2022-07" db="EMBL/GenBank/DDBJ databases">
        <title>Phylogenomic reconstructions and comparative analyses of Kickxellomycotina fungi.</title>
        <authorList>
            <person name="Reynolds N.K."/>
            <person name="Stajich J.E."/>
            <person name="Barry K."/>
            <person name="Grigoriev I.V."/>
            <person name="Crous P."/>
            <person name="Smith M.E."/>
        </authorList>
    </citation>
    <scope>NUCLEOTIDE SEQUENCE</scope>
    <source>
        <strain evidence="1">Benny 63K</strain>
    </source>
</reference>
<name>A0ACC1I7V9_9FUNG</name>
<gene>
    <name evidence="1" type="ORF">LPJ66_008681</name>
</gene>
<accession>A0ACC1I7V9</accession>
<dbReference type="Proteomes" id="UP001150581">
    <property type="component" value="Unassembled WGS sequence"/>
</dbReference>
<evidence type="ECO:0000313" key="2">
    <source>
        <dbReference type="Proteomes" id="UP001150581"/>
    </source>
</evidence>
<dbReference type="EMBL" id="JANBPG010001800">
    <property type="protein sequence ID" value="KAJ1888229.1"/>
    <property type="molecule type" value="Genomic_DNA"/>
</dbReference>
<evidence type="ECO:0000313" key="1">
    <source>
        <dbReference type="EMBL" id="KAJ1888229.1"/>
    </source>
</evidence>